<dbReference type="CDD" id="cd09680">
    <property type="entry name" value="Cas10_III"/>
    <property type="match status" value="1"/>
</dbReference>
<dbReference type="GO" id="GO:0051607">
    <property type="term" value="P:defense response to virus"/>
    <property type="evidence" value="ECO:0007669"/>
    <property type="project" value="UniProtKB-KW"/>
</dbReference>
<keyword evidence="6" id="KW-0547">Nucleotide-binding</keyword>
<dbReference type="KEGG" id="kme:H0A61_00929"/>
<dbReference type="InterPro" id="IPR041062">
    <property type="entry name" value="Csm1_B"/>
</dbReference>
<gene>
    <name evidence="15" type="ORF">H0A61_00929</name>
</gene>
<keyword evidence="5" id="KW-0540">Nuclease</keyword>
<dbReference type="InterPro" id="IPR043128">
    <property type="entry name" value="Rev_trsase/Diguanyl_cyclase"/>
</dbReference>
<dbReference type="Pfam" id="PF22335">
    <property type="entry name" value="Cas10-Cmr2_palm2"/>
    <property type="match status" value="1"/>
</dbReference>
<comment type="cofactor">
    <cofactor evidence="1">
        <name>a divalent metal cation</name>
        <dbReference type="ChEBI" id="CHEBI:60240"/>
    </cofactor>
</comment>
<dbReference type="GO" id="GO:0004519">
    <property type="term" value="F:endonuclease activity"/>
    <property type="evidence" value="ECO:0007669"/>
    <property type="project" value="UniProtKB-KW"/>
</dbReference>
<accession>A0A8A0RN14</accession>
<dbReference type="InterPro" id="IPR006674">
    <property type="entry name" value="HD_domain"/>
</dbReference>
<dbReference type="Gene3D" id="3.30.70.270">
    <property type="match status" value="1"/>
</dbReference>
<evidence type="ECO:0000256" key="1">
    <source>
        <dbReference type="ARBA" id="ARBA00001968"/>
    </source>
</evidence>
<dbReference type="PANTHER" id="PTHR36528:SF1">
    <property type="entry name" value="CRISPR SYSTEM SINGLE-STRAND-SPECIFIC DEOXYRIBONUCLEASE CAS10_CSM1 (SUBTYPE III-A)"/>
    <property type="match status" value="1"/>
</dbReference>
<sequence>MDEMYRKLALGAVLHDIGKLVQRALPGEGSHSRRGAEFIEEVFNTDEMKEVIECIKYHHTEELKDAGIPDQSPAYIVWEADNIAAGIDRRKKISTQDDDENLHRFKKELPLYSIFNSFKYDANLPETAYPLKTMKESEEINFPERVDSERFKADSTKYYPILNSFSRGMKEINIHIDTLESVLRLLETHLAYVPSSTYTGEIPDISLFNHLKTTCAVAGCMYRYFENRNITDYRKACFEETAEFRNTEAFLLASGDFSGIQDFIYTISSKGAMKSLRGRSFYLEILAEHIIDEILLETGLCRANLIYSGGGHFYILLPNTPPAKDVLERAKRETNRWFLRRYGLRVYLELAWQEASANDLANDLERDIKTENRMGEIFRRVSARVYKNKIQRYEKEDLKALMTPESSLNSLLYRERECAVCGSSSSEIAPLRLEEEEAIQVCAGCMGVYALGDHLPRLDDVKGNPGVVLAVKANGEEGRDPVIPLLTGGEAYLKFEEARKAEEGLKRGECIRIYSINRHLTGMNYSTNLWAGIYNARGEETQKGLIDFETLVSRSRGIKRLGVLRADVDNLGQAFISGFENQFVSLARYSALSYSLSMFFKFEINKLCRGRGGIPQFRLIKDGRNNETRERDLVIVYSGGDDVFIVGAWDQVLEFAVDMREAFSLFTNGKMTLSAGFGLFDRKFPVSQMARATGLLEELAKENPEKDSIALFGMEYEKGKTANSHTYRWKEFTAGVCGEKLAKLNEWFDVEENPGGGKLPCSMAFLYRLLHLFKGISSERINVARLAYMLARREPRGDRQDLKNIFREMRSTLYGWASSQKDRKELVTALNLMIYLNRKEREK</sequence>
<dbReference type="Proteomes" id="UP000662904">
    <property type="component" value="Chromosome"/>
</dbReference>
<evidence type="ECO:0000256" key="5">
    <source>
        <dbReference type="ARBA" id="ARBA00022722"/>
    </source>
</evidence>
<name>A0A8A0RN14_9FIRM</name>
<dbReference type="NCBIfam" id="TIGR02578">
    <property type="entry name" value="cas_TM1811_Csm1"/>
    <property type="match status" value="1"/>
</dbReference>
<keyword evidence="4" id="KW-0808">Transferase</keyword>
<evidence type="ECO:0000256" key="10">
    <source>
        <dbReference type="ARBA" id="ARBA00022840"/>
    </source>
</evidence>
<dbReference type="InterPro" id="IPR054767">
    <property type="entry name" value="Cas10-Cmr2_palm2"/>
</dbReference>
<dbReference type="Pfam" id="PF20824">
    <property type="entry name" value="Cmr2_hel_dom2"/>
    <property type="match status" value="1"/>
</dbReference>
<dbReference type="SUPFAM" id="SSF109604">
    <property type="entry name" value="HD-domain/PDEase-like"/>
    <property type="match status" value="1"/>
</dbReference>
<keyword evidence="11" id="KW-0051">Antiviral defense</keyword>
<evidence type="ECO:0000259" key="14">
    <source>
        <dbReference type="PROSITE" id="PS51831"/>
    </source>
</evidence>
<evidence type="ECO:0000256" key="6">
    <source>
        <dbReference type="ARBA" id="ARBA00022741"/>
    </source>
</evidence>
<evidence type="ECO:0000313" key="16">
    <source>
        <dbReference type="Proteomes" id="UP000662904"/>
    </source>
</evidence>
<evidence type="ECO:0000256" key="2">
    <source>
        <dbReference type="ARBA" id="ARBA00005700"/>
    </source>
</evidence>
<dbReference type="PANTHER" id="PTHR36528">
    <property type="entry name" value="CRISPR SYSTEM SINGLE-STRAND-SPECIFIC DEOXYRIBONUCLEASE CAS10/CSM1 (SUBTYPE III-A)"/>
    <property type="match status" value="1"/>
</dbReference>
<dbReference type="InterPro" id="IPR052117">
    <property type="entry name" value="Cas10/Csm1_subtype-III-A"/>
</dbReference>
<feature type="domain" description="HD" evidence="14">
    <location>
        <begin position="1"/>
        <end position="86"/>
    </location>
</feature>
<dbReference type="AlphaFoldDB" id="A0A8A0RN14"/>
<proteinExistence type="inferred from homology"/>
<evidence type="ECO:0000256" key="11">
    <source>
        <dbReference type="ARBA" id="ARBA00023118"/>
    </source>
</evidence>
<dbReference type="InterPro" id="IPR048693">
    <property type="entry name" value="Cmr2-like_C"/>
</dbReference>
<dbReference type="InterPro" id="IPR000160">
    <property type="entry name" value="GGDEF_dom"/>
</dbReference>
<protein>
    <recommendedName>
        <fullName evidence="3">CRISPR system single-strand-specific deoxyribonuclease Cas10/Csm1 (subtype III-A)</fullName>
    </recommendedName>
    <alternativeName>
        <fullName evidence="12">Cyclic oligoadenylate synthase</fullName>
    </alternativeName>
</protein>
<dbReference type="EMBL" id="CP059066">
    <property type="protein sequence ID" value="QSQ08596.1"/>
    <property type="molecule type" value="Genomic_DNA"/>
</dbReference>
<dbReference type="PROSITE" id="PS50887">
    <property type="entry name" value="GGDEF"/>
    <property type="match status" value="1"/>
</dbReference>
<keyword evidence="10" id="KW-0067">ATP-binding</keyword>
<evidence type="ECO:0000256" key="4">
    <source>
        <dbReference type="ARBA" id="ARBA00022679"/>
    </source>
</evidence>
<keyword evidence="7" id="KW-0255">Endonuclease</keyword>
<dbReference type="GO" id="GO:0016740">
    <property type="term" value="F:transferase activity"/>
    <property type="evidence" value="ECO:0007669"/>
    <property type="project" value="UniProtKB-KW"/>
</dbReference>
<feature type="domain" description="GGDEF" evidence="13">
    <location>
        <begin position="559"/>
        <end position="714"/>
    </location>
</feature>
<comment type="similarity">
    <text evidence="2">Belongs to the CRISPR-associated Cas10/Csm1 family.</text>
</comment>
<keyword evidence="9" id="KW-0269">Exonuclease</keyword>
<dbReference type="PROSITE" id="PS51831">
    <property type="entry name" value="HD"/>
    <property type="match status" value="1"/>
</dbReference>
<dbReference type="Pfam" id="PF18211">
    <property type="entry name" value="Csm1_B"/>
    <property type="match status" value="1"/>
</dbReference>
<organism evidence="15 16">
    <name type="scientific">Koleobacter methoxysyntrophicus</name>
    <dbReference type="NCBI Taxonomy" id="2751313"/>
    <lineage>
        <taxon>Bacteria</taxon>
        <taxon>Bacillati</taxon>
        <taxon>Bacillota</taxon>
        <taxon>Clostridia</taxon>
        <taxon>Koleobacterales</taxon>
        <taxon>Koleobacteraceae</taxon>
        <taxon>Koleobacter</taxon>
    </lineage>
</organism>
<evidence type="ECO:0000256" key="8">
    <source>
        <dbReference type="ARBA" id="ARBA00022801"/>
    </source>
</evidence>
<reference evidence="15" key="1">
    <citation type="submission" date="2020-07" db="EMBL/GenBank/DDBJ databases">
        <title>Koleobacter methoxysyntrophicus gen. nov., sp. nov., a novel anaerobic bacterium isolated from deep subsurface oil field and proposal of Koleobacterales ord. nov. in the phylum Firmicutes.</title>
        <authorList>
            <person name="Sakamoto S."/>
            <person name="Tamaki H."/>
        </authorList>
    </citation>
    <scope>NUCLEOTIDE SEQUENCE</scope>
    <source>
        <strain evidence="15">NRmbB1</strain>
    </source>
</reference>
<evidence type="ECO:0000259" key="13">
    <source>
        <dbReference type="PROSITE" id="PS50887"/>
    </source>
</evidence>
<evidence type="ECO:0000256" key="3">
    <source>
        <dbReference type="ARBA" id="ARBA00014333"/>
    </source>
</evidence>
<keyword evidence="16" id="KW-1185">Reference proteome</keyword>
<dbReference type="GO" id="GO:0005524">
    <property type="term" value="F:ATP binding"/>
    <property type="evidence" value="ECO:0007669"/>
    <property type="project" value="UniProtKB-KW"/>
</dbReference>
<dbReference type="InterPro" id="IPR013408">
    <property type="entry name" value="Cas10/Csm1"/>
</dbReference>
<evidence type="ECO:0000256" key="7">
    <source>
        <dbReference type="ARBA" id="ARBA00022759"/>
    </source>
</evidence>
<evidence type="ECO:0000256" key="12">
    <source>
        <dbReference type="ARBA" id="ARBA00032922"/>
    </source>
</evidence>
<evidence type="ECO:0000256" key="9">
    <source>
        <dbReference type="ARBA" id="ARBA00022839"/>
    </source>
</evidence>
<dbReference type="GO" id="GO:0004527">
    <property type="term" value="F:exonuclease activity"/>
    <property type="evidence" value="ECO:0007669"/>
    <property type="project" value="UniProtKB-KW"/>
</dbReference>
<dbReference type="Gene3D" id="1.10.3210.10">
    <property type="entry name" value="Hypothetical protein af1432"/>
    <property type="match status" value="1"/>
</dbReference>
<dbReference type="Pfam" id="PF01966">
    <property type="entry name" value="HD"/>
    <property type="match status" value="1"/>
</dbReference>
<keyword evidence="8" id="KW-0378">Hydrolase</keyword>
<evidence type="ECO:0000313" key="15">
    <source>
        <dbReference type="EMBL" id="QSQ08596.1"/>
    </source>
</evidence>